<gene>
    <name evidence="6" type="ORF">JNB85_21095</name>
</gene>
<dbReference type="EMBL" id="JAEUAK010000008">
    <property type="protein sequence ID" value="MBW9054902.1"/>
    <property type="molecule type" value="Genomic_DNA"/>
</dbReference>
<dbReference type="CDD" id="cd00156">
    <property type="entry name" value="REC"/>
    <property type="match status" value="1"/>
</dbReference>
<dbReference type="InterPro" id="IPR001789">
    <property type="entry name" value="Sig_transdc_resp-reg_receiver"/>
</dbReference>
<evidence type="ECO:0000259" key="5">
    <source>
        <dbReference type="PROSITE" id="PS50110"/>
    </source>
</evidence>
<keyword evidence="3" id="KW-0804">Transcription</keyword>
<evidence type="ECO:0000256" key="3">
    <source>
        <dbReference type="ARBA" id="ARBA00023163"/>
    </source>
</evidence>
<organism evidence="6 7">
    <name type="scientific">Rhizobium mesosinicum</name>
    <dbReference type="NCBI Taxonomy" id="335017"/>
    <lineage>
        <taxon>Bacteria</taxon>
        <taxon>Pseudomonadati</taxon>
        <taxon>Pseudomonadota</taxon>
        <taxon>Alphaproteobacteria</taxon>
        <taxon>Hyphomicrobiales</taxon>
        <taxon>Rhizobiaceae</taxon>
        <taxon>Rhizobium/Agrobacterium group</taxon>
        <taxon>Rhizobium</taxon>
    </lineage>
</organism>
<evidence type="ECO:0000256" key="4">
    <source>
        <dbReference type="PROSITE-ProRule" id="PRU00169"/>
    </source>
</evidence>
<dbReference type="Proteomes" id="UP000717752">
    <property type="component" value="Unassembled WGS sequence"/>
</dbReference>
<dbReference type="SMART" id="SM00448">
    <property type="entry name" value="REC"/>
    <property type="match status" value="1"/>
</dbReference>
<evidence type="ECO:0000313" key="6">
    <source>
        <dbReference type="EMBL" id="MBW9054902.1"/>
    </source>
</evidence>
<dbReference type="InterPro" id="IPR050595">
    <property type="entry name" value="Bact_response_regulator"/>
</dbReference>
<evidence type="ECO:0000256" key="2">
    <source>
        <dbReference type="ARBA" id="ARBA00023015"/>
    </source>
</evidence>
<dbReference type="SUPFAM" id="SSF52172">
    <property type="entry name" value="CheY-like"/>
    <property type="match status" value="1"/>
</dbReference>
<accession>A0ABS7GYK1</accession>
<dbReference type="Pfam" id="PF00072">
    <property type="entry name" value="Response_reg"/>
    <property type="match status" value="1"/>
</dbReference>
<feature type="domain" description="Response regulatory" evidence="5">
    <location>
        <begin position="3"/>
        <end position="120"/>
    </location>
</feature>
<dbReference type="PANTHER" id="PTHR44591:SF3">
    <property type="entry name" value="RESPONSE REGULATORY DOMAIN-CONTAINING PROTEIN"/>
    <property type="match status" value="1"/>
</dbReference>
<proteinExistence type="predicted"/>
<dbReference type="PANTHER" id="PTHR44591">
    <property type="entry name" value="STRESS RESPONSE REGULATOR PROTEIN 1"/>
    <property type="match status" value="1"/>
</dbReference>
<reference evidence="6 7" key="1">
    <citation type="journal article" date="2021" name="MBio">
        <title>Poor Competitiveness of Bradyrhizobium in Pigeon Pea Root Colonization in Indian Soils.</title>
        <authorList>
            <person name="Chalasani D."/>
            <person name="Basu A."/>
            <person name="Pullabhotla S.V.S.R.N."/>
            <person name="Jorrin B."/>
            <person name="Neal A.L."/>
            <person name="Poole P.S."/>
            <person name="Podile A.R."/>
            <person name="Tkacz A."/>
        </authorList>
    </citation>
    <scope>NUCLEOTIDE SEQUENCE [LARGE SCALE GENOMIC DNA]</scope>
    <source>
        <strain evidence="6 7">HU56</strain>
    </source>
</reference>
<protein>
    <submittedName>
        <fullName evidence="6">Response regulator</fullName>
    </submittedName>
</protein>
<dbReference type="PROSITE" id="PS50110">
    <property type="entry name" value="RESPONSE_REGULATORY"/>
    <property type="match status" value="1"/>
</dbReference>
<name>A0ABS7GYK1_9HYPH</name>
<sequence length="133" mass="14779">MISILCIDDETELRQILVEELEDAGFKTLQASNGQEGLEMIVSHWPDLVICDISMPVMSGHELLAELQVNYPELARTPFIMLTALADRDNMLSGLQAGAEAYFTKPIDFDLLMAKVSGCVTRIENERRVGHGL</sequence>
<evidence type="ECO:0000256" key="1">
    <source>
        <dbReference type="ARBA" id="ARBA00022553"/>
    </source>
</evidence>
<keyword evidence="7" id="KW-1185">Reference proteome</keyword>
<keyword evidence="2" id="KW-0805">Transcription regulation</keyword>
<dbReference type="RefSeq" id="WP_183739762.1">
    <property type="nucleotide sequence ID" value="NZ_JAEUAK010000008.1"/>
</dbReference>
<feature type="modified residue" description="4-aspartylphosphate" evidence="4">
    <location>
        <position position="52"/>
    </location>
</feature>
<dbReference type="InterPro" id="IPR011006">
    <property type="entry name" value="CheY-like_superfamily"/>
</dbReference>
<evidence type="ECO:0000313" key="7">
    <source>
        <dbReference type="Proteomes" id="UP000717752"/>
    </source>
</evidence>
<comment type="caution">
    <text evidence="6">The sequence shown here is derived from an EMBL/GenBank/DDBJ whole genome shotgun (WGS) entry which is preliminary data.</text>
</comment>
<dbReference type="Gene3D" id="3.40.50.2300">
    <property type="match status" value="1"/>
</dbReference>
<keyword evidence="1 4" id="KW-0597">Phosphoprotein</keyword>